<keyword evidence="1 2" id="KW-0479">Metal-binding</keyword>
<keyword evidence="1 2" id="KW-0378">Hydrolase</keyword>
<sequence>RTETQLAARGRRWKSPMTSTRIYVRKSEYDMLFIILNNVHTGLFSSLSTCCLRSVTRHRCLTSCSCASYVGFIGGEQPVFIGSRCIVGNIVHEILHALGFQHEHTRLDRENYITIFAENIMSGMEKNFKKHNGETFSLPYDIQSILHYGRQFFSANGKPTIIANEYEGPMGQRANLTWTDIEKVRKLYRCGELC</sequence>
<dbReference type="AlphaFoldDB" id="A0A8C5DWG9"/>
<dbReference type="SMART" id="SM00235">
    <property type="entry name" value="ZnMc"/>
    <property type="match status" value="1"/>
</dbReference>
<dbReference type="Pfam" id="PF01400">
    <property type="entry name" value="Astacin"/>
    <property type="match status" value="1"/>
</dbReference>
<dbReference type="PANTHER" id="PTHR10127">
    <property type="entry name" value="DISCOIDIN, CUB, EGF, LAMININ , AND ZINC METALLOPROTEASE DOMAIN CONTAINING"/>
    <property type="match status" value="1"/>
</dbReference>
<evidence type="ECO:0000256" key="1">
    <source>
        <dbReference type="PROSITE-ProRule" id="PRU01211"/>
    </source>
</evidence>
<dbReference type="Gene3D" id="3.40.390.10">
    <property type="entry name" value="Collagenase (Catalytic Domain)"/>
    <property type="match status" value="1"/>
</dbReference>
<evidence type="ECO:0000256" key="2">
    <source>
        <dbReference type="RuleBase" id="RU361183"/>
    </source>
</evidence>
<reference evidence="4" key="2">
    <citation type="submission" date="2025-08" db="UniProtKB">
        <authorList>
            <consortium name="Ensembl"/>
        </authorList>
    </citation>
    <scope>IDENTIFICATION</scope>
</reference>
<evidence type="ECO:0000313" key="5">
    <source>
        <dbReference type="Proteomes" id="UP000694680"/>
    </source>
</evidence>
<dbReference type="GO" id="GO:0004222">
    <property type="term" value="F:metalloendopeptidase activity"/>
    <property type="evidence" value="ECO:0007669"/>
    <property type="project" value="UniProtKB-UniRule"/>
</dbReference>
<dbReference type="PROSITE" id="PS51864">
    <property type="entry name" value="ASTACIN"/>
    <property type="match status" value="1"/>
</dbReference>
<dbReference type="InterPro" id="IPR001506">
    <property type="entry name" value="Peptidase_M12A"/>
</dbReference>
<keyword evidence="1 2" id="KW-0645">Protease</keyword>
<dbReference type="InterPro" id="IPR006026">
    <property type="entry name" value="Peptidase_Metallo"/>
</dbReference>
<keyword evidence="5" id="KW-1185">Reference proteome</keyword>
<comment type="caution">
    <text evidence="1">Lacks conserved residue(s) required for the propagation of feature annotation.</text>
</comment>
<organism evidence="4 5">
    <name type="scientific">Gouania willdenowi</name>
    <name type="common">Blunt-snouted clingfish</name>
    <name type="synonym">Lepadogaster willdenowi</name>
    <dbReference type="NCBI Taxonomy" id="441366"/>
    <lineage>
        <taxon>Eukaryota</taxon>
        <taxon>Metazoa</taxon>
        <taxon>Chordata</taxon>
        <taxon>Craniata</taxon>
        <taxon>Vertebrata</taxon>
        <taxon>Euteleostomi</taxon>
        <taxon>Actinopterygii</taxon>
        <taxon>Neopterygii</taxon>
        <taxon>Teleostei</taxon>
        <taxon>Neoteleostei</taxon>
        <taxon>Acanthomorphata</taxon>
        <taxon>Ovalentaria</taxon>
        <taxon>Blenniimorphae</taxon>
        <taxon>Blenniiformes</taxon>
        <taxon>Gobiesocoidei</taxon>
        <taxon>Gobiesocidae</taxon>
        <taxon>Gobiesocinae</taxon>
        <taxon>Gouania</taxon>
    </lineage>
</organism>
<feature type="binding site" evidence="1">
    <location>
        <position position="92"/>
    </location>
    <ligand>
        <name>Zn(2+)</name>
        <dbReference type="ChEBI" id="CHEBI:29105"/>
        <note>catalytic</note>
    </ligand>
</feature>
<keyword evidence="1 2" id="KW-0482">Metalloprotease</keyword>
<reference evidence="4" key="3">
    <citation type="submission" date="2025-09" db="UniProtKB">
        <authorList>
            <consortium name="Ensembl"/>
        </authorList>
    </citation>
    <scope>IDENTIFICATION</scope>
</reference>
<dbReference type="GO" id="GO:0006508">
    <property type="term" value="P:proteolysis"/>
    <property type="evidence" value="ECO:0007669"/>
    <property type="project" value="UniProtKB-KW"/>
</dbReference>
<feature type="active site" evidence="1">
    <location>
        <position position="93"/>
    </location>
</feature>
<dbReference type="Proteomes" id="UP000694680">
    <property type="component" value="Chromosome 12"/>
</dbReference>
<comment type="cofactor">
    <cofactor evidence="1 2">
        <name>Zn(2+)</name>
        <dbReference type="ChEBI" id="CHEBI:29105"/>
    </cofactor>
    <text evidence="1 2">Binds 1 zinc ion per subunit.</text>
</comment>
<feature type="binding site" evidence="1">
    <location>
        <position position="96"/>
    </location>
    <ligand>
        <name>Zn(2+)</name>
        <dbReference type="ChEBI" id="CHEBI:29105"/>
        <note>catalytic</note>
    </ligand>
</feature>
<dbReference type="SUPFAM" id="SSF55486">
    <property type="entry name" value="Metalloproteases ('zincins'), catalytic domain"/>
    <property type="match status" value="1"/>
</dbReference>
<dbReference type="PRINTS" id="PR00480">
    <property type="entry name" value="ASTACIN"/>
</dbReference>
<feature type="domain" description="Peptidase M12A" evidence="3">
    <location>
        <begin position="1"/>
        <end position="191"/>
    </location>
</feature>
<dbReference type="EC" id="3.4.24.-" evidence="2"/>
<protein>
    <recommendedName>
        <fullName evidence="2">Metalloendopeptidase</fullName>
        <ecNumber evidence="2">3.4.24.-</ecNumber>
    </recommendedName>
</protein>
<accession>A0A8C5DWG9</accession>
<name>A0A8C5DWG9_GOUWI</name>
<dbReference type="GO" id="GO:0008270">
    <property type="term" value="F:zinc ion binding"/>
    <property type="evidence" value="ECO:0007669"/>
    <property type="project" value="UniProtKB-UniRule"/>
</dbReference>
<dbReference type="Ensembl" id="ENSGWIT00000013404.1">
    <property type="protein sequence ID" value="ENSGWIP00000012001.1"/>
    <property type="gene ID" value="ENSGWIG00000006959.1"/>
</dbReference>
<reference evidence="4" key="1">
    <citation type="submission" date="2020-06" db="EMBL/GenBank/DDBJ databases">
        <authorList>
            <consortium name="Wellcome Sanger Institute Data Sharing"/>
        </authorList>
    </citation>
    <scope>NUCLEOTIDE SEQUENCE [LARGE SCALE GENOMIC DNA]</scope>
</reference>
<dbReference type="InterPro" id="IPR024079">
    <property type="entry name" value="MetalloPept_cat_dom_sf"/>
</dbReference>
<proteinExistence type="predicted"/>
<evidence type="ECO:0000313" key="4">
    <source>
        <dbReference type="Ensembl" id="ENSGWIP00000012001.1"/>
    </source>
</evidence>
<dbReference type="PANTHER" id="PTHR10127:SF870">
    <property type="entry name" value="METALLOENDOPEPTIDASE"/>
    <property type="match status" value="1"/>
</dbReference>
<keyword evidence="1 2" id="KW-0862">Zinc</keyword>
<evidence type="ECO:0000259" key="3">
    <source>
        <dbReference type="PROSITE" id="PS51864"/>
    </source>
</evidence>
<feature type="binding site" evidence="1">
    <location>
        <position position="102"/>
    </location>
    <ligand>
        <name>Zn(2+)</name>
        <dbReference type="ChEBI" id="CHEBI:29105"/>
        <note>catalytic</note>
    </ligand>
</feature>